<evidence type="ECO:0000256" key="3">
    <source>
        <dbReference type="ARBA" id="ARBA00022475"/>
    </source>
</evidence>
<evidence type="ECO:0000256" key="7">
    <source>
        <dbReference type="RuleBase" id="RU365041"/>
    </source>
</evidence>
<proteinExistence type="inferred from homology"/>
<keyword evidence="10" id="KW-1185">Reference proteome</keyword>
<keyword evidence="4 7" id="KW-0812">Transmembrane</keyword>
<accession>A0A4Y8ZNL3</accession>
<feature type="transmembrane region" description="Helical" evidence="7">
    <location>
        <begin position="42"/>
        <end position="58"/>
    </location>
</feature>
<dbReference type="InterPro" id="IPR003416">
    <property type="entry name" value="MgtC/SapB/SrpB/YhiD_fam"/>
</dbReference>
<keyword evidence="7" id="KW-0997">Cell inner membrane</keyword>
<dbReference type="PANTHER" id="PTHR33778:SF1">
    <property type="entry name" value="MAGNESIUM TRANSPORTER YHID-RELATED"/>
    <property type="match status" value="1"/>
</dbReference>
<organism evidence="9 10">
    <name type="scientific">Sphingomonas parva</name>
    <dbReference type="NCBI Taxonomy" id="2555898"/>
    <lineage>
        <taxon>Bacteria</taxon>
        <taxon>Pseudomonadati</taxon>
        <taxon>Pseudomonadota</taxon>
        <taxon>Alphaproteobacteria</taxon>
        <taxon>Sphingomonadales</taxon>
        <taxon>Sphingomonadaceae</taxon>
        <taxon>Sphingomonas</taxon>
    </lineage>
</organism>
<dbReference type="RefSeq" id="WP_135088060.1">
    <property type="nucleotide sequence ID" value="NZ_SPDV01000029.1"/>
</dbReference>
<feature type="transmembrane region" description="Helical" evidence="7">
    <location>
        <begin position="15"/>
        <end position="35"/>
    </location>
</feature>
<name>A0A4Y8ZNL3_9SPHN</name>
<evidence type="ECO:0000313" key="10">
    <source>
        <dbReference type="Proteomes" id="UP000298213"/>
    </source>
</evidence>
<dbReference type="OrthoDB" id="9811198at2"/>
<evidence type="ECO:0000259" key="8">
    <source>
        <dbReference type="Pfam" id="PF02308"/>
    </source>
</evidence>
<protein>
    <recommendedName>
        <fullName evidence="7">Protein MgtC</fullName>
    </recommendedName>
</protein>
<evidence type="ECO:0000256" key="1">
    <source>
        <dbReference type="ARBA" id="ARBA00004651"/>
    </source>
</evidence>
<dbReference type="GO" id="GO:0005886">
    <property type="term" value="C:plasma membrane"/>
    <property type="evidence" value="ECO:0007669"/>
    <property type="project" value="UniProtKB-SubCell"/>
</dbReference>
<reference evidence="9 10" key="1">
    <citation type="submission" date="2019-03" db="EMBL/GenBank/DDBJ databases">
        <title>Genome sequence of Sphingomonas sp. 17J27-24.</title>
        <authorList>
            <person name="Kim M."/>
            <person name="Maeng S."/>
            <person name="Sathiyaraj S."/>
        </authorList>
    </citation>
    <scope>NUCLEOTIDE SEQUENCE [LARGE SCALE GENOMIC DNA]</scope>
    <source>
        <strain evidence="9 10">17J27-24</strain>
    </source>
</reference>
<keyword evidence="5 7" id="KW-1133">Transmembrane helix</keyword>
<evidence type="ECO:0000313" key="9">
    <source>
        <dbReference type="EMBL" id="TFI57591.1"/>
    </source>
</evidence>
<dbReference type="PANTHER" id="PTHR33778">
    <property type="entry name" value="PROTEIN MGTC"/>
    <property type="match status" value="1"/>
</dbReference>
<sequence length="156" mass="16332">MDATFVAISIGWDEALLRFAVAFLLPLLIGLERYFRSKPIDFRPFVIISLAACALAFAGIELGERATDPQVRVDPTRIFEGVITGIGFLGGAAMFREGRYVKGAGSAASVWAAGAIGTLAGAGFLAIAVALGVTVLLLLLISGPFIDKYDPGEGPD</sequence>
<evidence type="ECO:0000256" key="5">
    <source>
        <dbReference type="ARBA" id="ARBA00022989"/>
    </source>
</evidence>
<keyword evidence="6 7" id="KW-0472">Membrane</keyword>
<feature type="domain" description="MgtC/SapB/SrpB/YhiD N-terminal" evidence="8">
    <location>
        <begin position="20"/>
        <end position="143"/>
    </location>
</feature>
<comment type="subcellular location">
    <subcellularLocation>
        <location evidence="7">Cell inner membrane</location>
        <topology evidence="7">Multi-pass membrane protein</topology>
    </subcellularLocation>
    <subcellularLocation>
        <location evidence="1">Cell membrane</location>
        <topology evidence="1">Multi-pass membrane protein</topology>
    </subcellularLocation>
</comment>
<dbReference type="PRINTS" id="PR01837">
    <property type="entry name" value="MGTCSAPBPROT"/>
</dbReference>
<feature type="transmembrane region" description="Helical" evidence="7">
    <location>
        <begin position="108"/>
        <end position="141"/>
    </location>
</feature>
<dbReference type="EMBL" id="SPDV01000029">
    <property type="protein sequence ID" value="TFI57591.1"/>
    <property type="molecule type" value="Genomic_DNA"/>
</dbReference>
<comment type="similarity">
    <text evidence="2 7">Belongs to the MgtC/SapB family.</text>
</comment>
<evidence type="ECO:0000256" key="4">
    <source>
        <dbReference type="ARBA" id="ARBA00022692"/>
    </source>
</evidence>
<dbReference type="Pfam" id="PF02308">
    <property type="entry name" value="MgtC"/>
    <property type="match status" value="1"/>
</dbReference>
<keyword evidence="3" id="KW-1003">Cell membrane</keyword>
<dbReference type="AlphaFoldDB" id="A0A4Y8ZNL3"/>
<comment type="caution">
    <text evidence="9">The sequence shown here is derived from an EMBL/GenBank/DDBJ whole genome shotgun (WGS) entry which is preliminary data.</text>
</comment>
<evidence type="ECO:0000256" key="2">
    <source>
        <dbReference type="ARBA" id="ARBA00009298"/>
    </source>
</evidence>
<dbReference type="InterPro" id="IPR049177">
    <property type="entry name" value="MgtC_SapB_SrpB_YhiD_N"/>
</dbReference>
<evidence type="ECO:0000256" key="6">
    <source>
        <dbReference type="ARBA" id="ARBA00023136"/>
    </source>
</evidence>
<feature type="transmembrane region" description="Helical" evidence="7">
    <location>
        <begin position="78"/>
        <end position="96"/>
    </location>
</feature>
<gene>
    <name evidence="9" type="ORF">E2493_14310</name>
</gene>
<dbReference type="Proteomes" id="UP000298213">
    <property type="component" value="Unassembled WGS sequence"/>
</dbReference>